<evidence type="ECO:0000313" key="2">
    <source>
        <dbReference type="EMBL" id="MFH8132993.1"/>
    </source>
</evidence>
<keyword evidence="1" id="KW-0472">Membrane</keyword>
<keyword evidence="1" id="KW-1133">Transmembrane helix</keyword>
<keyword evidence="3" id="KW-1185">Reference proteome</keyword>
<name>A0ABW7PRT0_9GAMM</name>
<proteinExistence type="predicted"/>
<comment type="caution">
    <text evidence="2">The sequence shown here is derived from an EMBL/GenBank/DDBJ whole genome shotgun (WGS) entry which is preliminary data.</text>
</comment>
<evidence type="ECO:0000313" key="3">
    <source>
        <dbReference type="Proteomes" id="UP001611251"/>
    </source>
</evidence>
<reference evidence="2 3" key="1">
    <citation type="submission" date="2024-08" db="EMBL/GenBank/DDBJ databases">
        <title>Pantoea ronii - a newly identified human opportunistic pathogen.</title>
        <authorList>
            <person name="Keidar-Friedman D."/>
            <person name="Sorek N."/>
            <person name="Leshin-Carmel D."/>
            <person name="Tsur A."/>
            <person name="Amsalem M."/>
            <person name="Tolkach D."/>
            <person name="Brosh-Nissimov T."/>
        </authorList>
    </citation>
    <scope>NUCLEOTIDE SEQUENCE [LARGE SCALE GENOMIC DNA]</scope>
    <source>
        <strain evidence="2 3">AA23256</strain>
    </source>
</reference>
<sequence>MILMLTLVAFLLLALIIMLLVRTTRLRLWQGVILLLLPLLLANLLWFSWLQPKQQRAAFAAQAEKSLTEMPGYRVLKTQEPALWQLLQQELAHKLREGKKLPVALGELRGLLADVVNQRLARADDASVINYVATSVQEMRALQRQDPRRCFRFLFPHVSGGVNLAEALSPQLNQQDADAMEKLLLDSSGAERKVDMTEARRNLQQLIAPLYAKWGDKLKQLNMPADAAVDRDAMCAMSIDLYSAILALPDKQAANLLRKMMTLSG</sequence>
<gene>
    <name evidence="2" type="ORF">ABU178_02190</name>
</gene>
<dbReference type="Proteomes" id="UP001611251">
    <property type="component" value="Unassembled WGS sequence"/>
</dbReference>
<dbReference type="EMBL" id="JBGFSN010000002">
    <property type="protein sequence ID" value="MFH8132993.1"/>
    <property type="molecule type" value="Genomic_DNA"/>
</dbReference>
<keyword evidence="1" id="KW-0812">Transmembrane</keyword>
<protein>
    <submittedName>
        <fullName evidence="2">Uncharacterized protein</fullName>
    </submittedName>
</protein>
<dbReference type="RefSeq" id="WP_397211529.1">
    <property type="nucleotide sequence ID" value="NZ_JBGFSN010000002.1"/>
</dbReference>
<feature type="transmembrane region" description="Helical" evidence="1">
    <location>
        <begin position="28"/>
        <end position="47"/>
    </location>
</feature>
<organism evidence="2 3">
    <name type="scientific">Pantoea osteomyelitidis</name>
    <dbReference type="NCBI Taxonomy" id="3230026"/>
    <lineage>
        <taxon>Bacteria</taxon>
        <taxon>Pseudomonadati</taxon>
        <taxon>Pseudomonadota</taxon>
        <taxon>Gammaproteobacteria</taxon>
        <taxon>Enterobacterales</taxon>
        <taxon>Erwiniaceae</taxon>
        <taxon>Pantoea</taxon>
    </lineage>
</organism>
<evidence type="ECO:0000256" key="1">
    <source>
        <dbReference type="SAM" id="Phobius"/>
    </source>
</evidence>
<accession>A0ABW7PRT0</accession>